<reference evidence="2" key="1">
    <citation type="submission" date="2022-11" db="UniProtKB">
        <authorList>
            <consortium name="WormBaseParasite"/>
        </authorList>
    </citation>
    <scope>IDENTIFICATION</scope>
</reference>
<dbReference type="Proteomes" id="UP000887576">
    <property type="component" value="Unplaced"/>
</dbReference>
<name>A0AC34Q5K1_9BILA</name>
<proteinExistence type="predicted"/>
<evidence type="ECO:0000313" key="1">
    <source>
        <dbReference type="Proteomes" id="UP000887576"/>
    </source>
</evidence>
<accession>A0AC34Q5K1</accession>
<sequence>MSLGFKVPKSVAKFITLMQIAQMIVGVNTTLTVYYIKTHLGWLCQQTYANIYLSFVIYGSYMILFINYFVQTYVIKDKKKKRVVSTKKD</sequence>
<dbReference type="WBParaSite" id="JU765_v2.g13162.t1">
    <property type="protein sequence ID" value="JU765_v2.g13162.t1"/>
    <property type="gene ID" value="JU765_v2.g13162"/>
</dbReference>
<protein>
    <submittedName>
        <fullName evidence="2">Elongation of very long chain fatty acids protein</fullName>
    </submittedName>
</protein>
<evidence type="ECO:0000313" key="2">
    <source>
        <dbReference type="WBParaSite" id="JU765_v2.g13162.t1"/>
    </source>
</evidence>
<organism evidence="1 2">
    <name type="scientific">Panagrolaimus sp. JU765</name>
    <dbReference type="NCBI Taxonomy" id="591449"/>
    <lineage>
        <taxon>Eukaryota</taxon>
        <taxon>Metazoa</taxon>
        <taxon>Ecdysozoa</taxon>
        <taxon>Nematoda</taxon>
        <taxon>Chromadorea</taxon>
        <taxon>Rhabditida</taxon>
        <taxon>Tylenchina</taxon>
        <taxon>Panagrolaimomorpha</taxon>
        <taxon>Panagrolaimoidea</taxon>
        <taxon>Panagrolaimidae</taxon>
        <taxon>Panagrolaimus</taxon>
    </lineage>
</organism>